<dbReference type="SUPFAM" id="SSF56112">
    <property type="entry name" value="Protein kinase-like (PK-like)"/>
    <property type="match status" value="1"/>
</dbReference>
<protein>
    <recommendedName>
        <fullName evidence="1">Aminoglycoside phosphotransferase domain-containing protein</fullName>
    </recommendedName>
</protein>
<sequence length="366" mass="40486">MPDRSDKLPAGLRAHLASLFPGARVVRACALGPDAHPPSDETEKELGYGHPLRVTLATESGTTRDVVLHTAGSDEYGHDRRADRVAAQVLAYDTFGLFPQHVRAIDVGALRDDGTLVSLRATGEAYLITEWAEGELYADDLRRIARDGIVRELDVARADALVRYLVALHRTPGTHEGAYVRAIRDLVGAGEGIAGIVDAYPDDTPGAPRARLDAIERACLEHRLRLRRRTDRLRRTHGDFHPFNLLFDGEALTALDASRGAQGDPADDLASLTINHLFFGLEHRDVWKDGLGALWSRTFDRYLRASGDDGVLEAIAPFFAWRALVVSSPRWYPHLRGEDRDRLLRFVERVLAAPRFDPAIGIEAMT</sequence>
<feature type="domain" description="Aminoglycoside phosphotransferase" evidence="1">
    <location>
        <begin position="120"/>
        <end position="300"/>
    </location>
</feature>
<keyword evidence="3" id="KW-1185">Reference proteome</keyword>
<dbReference type="InterPro" id="IPR011009">
    <property type="entry name" value="Kinase-like_dom_sf"/>
</dbReference>
<evidence type="ECO:0000313" key="3">
    <source>
        <dbReference type="Proteomes" id="UP000034883"/>
    </source>
</evidence>
<proteinExistence type="predicted"/>
<dbReference type="EMBL" id="CP011125">
    <property type="protein sequence ID" value="AKF04790.1"/>
    <property type="molecule type" value="Genomic_DNA"/>
</dbReference>
<dbReference type="Gene3D" id="3.90.1200.10">
    <property type="match status" value="1"/>
</dbReference>
<dbReference type="Pfam" id="PF01636">
    <property type="entry name" value="APH"/>
    <property type="match status" value="1"/>
</dbReference>
<dbReference type="AlphaFoldDB" id="A0A0F6W1F1"/>
<gene>
    <name evidence="2" type="ORF">DB32_001939</name>
</gene>
<reference evidence="2 3" key="1">
    <citation type="submission" date="2015-03" db="EMBL/GenBank/DDBJ databases">
        <title>Genome assembly of Sandaracinus amylolyticus DSM 53668.</title>
        <authorList>
            <person name="Sharma G."/>
            <person name="Subramanian S."/>
        </authorList>
    </citation>
    <scope>NUCLEOTIDE SEQUENCE [LARGE SCALE GENOMIC DNA]</scope>
    <source>
        <strain evidence="2 3">DSM 53668</strain>
    </source>
</reference>
<name>A0A0F6W1F1_9BACT</name>
<dbReference type="RefSeq" id="WP_240481184.1">
    <property type="nucleotide sequence ID" value="NZ_CP011125.1"/>
</dbReference>
<evidence type="ECO:0000259" key="1">
    <source>
        <dbReference type="Pfam" id="PF01636"/>
    </source>
</evidence>
<organism evidence="2 3">
    <name type="scientific">Sandaracinus amylolyticus</name>
    <dbReference type="NCBI Taxonomy" id="927083"/>
    <lineage>
        <taxon>Bacteria</taxon>
        <taxon>Pseudomonadati</taxon>
        <taxon>Myxococcota</taxon>
        <taxon>Polyangia</taxon>
        <taxon>Polyangiales</taxon>
        <taxon>Sandaracinaceae</taxon>
        <taxon>Sandaracinus</taxon>
    </lineage>
</organism>
<dbReference type="KEGG" id="samy:DB32_001939"/>
<accession>A0A0F6W1F1</accession>
<dbReference type="InterPro" id="IPR002575">
    <property type="entry name" value="Aminoglycoside_PTrfase"/>
</dbReference>
<evidence type="ECO:0000313" key="2">
    <source>
        <dbReference type="EMBL" id="AKF04790.1"/>
    </source>
</evidence>
<dbReference type="STRING" id="927083.DB32_001939"/>
<dbReference type="Proteomes" id="UP000034883">
    <property type="component" value="Chromosome"/>
</dbReference>